<comment type="caution">
    <text evidence="2">The sequence shown here is derived from an EMBL/GenBank/DDBJ whole genome shotgun (WGS) entry which is preliminary data.</text>
</comment>
<name>A0A0F9PBQ6_9ZZZZ</name>
<sequence>MNHRLIEQFERSGVDATFIVPEAPAVRSQSVQFPDLAALLHLVNQHTPLGTGPIIVLGHSFAHVTLRKWLKHPGIRHIVLLDALYSGRSEFKSWAEGDPSRRLTVIGRETDADSRKLVASLGGRYLPSIPSKIPKTRVIGATSQWEHDAIAGGGAVIPIVLRHTDLARVGRSKWVWIAGLLAIGTVVGGGVYVLRRRARNRPRRRQRRLR</sequence>
<reference evidence="2" key="1">
    <citation type="journal article" date="2015" name="Nature">
        <title>Complex archaea that bridge the gap between prokaryotes and eukaryotes.</title>
        <authorList>
            <person name="Spang A."/>
            <person name="Saw J.H."/>
            <person name="Jorgensen S.L."/>
            <person name="Zaremba-Niedzwiedzka K."/>
            <person name="Martijn J."/>
            <person name="Lind A.E."/>
            <person name="van Eijk R."/>
            <person name="Schleper C."/>
            <person name="Guy L."/>
            <person name="Ettema T.J."/>
        </authorList>
    </citation>
    <scope>NUCLEOTIDE SEQUENCE</scope>
</reference>
<evidence type="ECO:0000313" key="2">
    <source>
        <dbReference type="EMBL" id="KKN21957.1"/>
    </source>
</evidence>
<accession>A0A0F9PBQ6</accession>
<evidence type="ECO:0008006" key="3">
    <source>
        <dbReference type="Google" id="ProtNLM"/>
    </source>
</evidence>
<dbReference type="InterPro" id="IPR029058">
    <property type="entry name" value="AB_hydrolase_fold"/>
</dbReference>
<keyword evidence="1" id="KW-0812">Transmembrane</keyword>
<dbReference type="AlphaFoldDB" id="A0A0F9PBQ6"/>
<dbReference type="EMBL" id="LAZR01003105">
    <property type="protein sequence ID" value="KKN21957.1"/>
    <property type="molecule type" value="Genomic_DNA"/>
</dbReference>
<feature type="transmembrane region" description="Helical" evidence="1">
    <location>
        <begin position="174"/>
        <end position="194"/>
    </location>
</feature>
<proteinExistence type="predicted"/>
<gene>
    <name evidence="2" type="ORF">LCGC14_0920220</name>
</gene>
<protein>
    <recommendedName>
        <fullName evidence="3">AB hydrolase-1 domain-containing protein</fullName>
    </recommendedName>
</protein>
<dbReference type="SUPFAM" id="SSF53474">
    <property type="entry name" value="alpha/beta-Hydrolases"/>
    <property type="match status" value="1"/>
</dbReference>
<keyword evidence="1" id="KW-0472">Membrane</keyword>
<dbReference type="Gene3D" id="3.40.50.1820">
    <property type="entry name" value="alpha/beta hydrolase"/>
    <property type="match status" value="1"/>
</dbReference>
<organism evidence="2">
    <name type="scientific">marine sediment metagenome</name>
    <dbReference type="NCBI Taxonomy" id="412755"/>
    <lineage>
        <taxon>unclassified sequences</taxon>
        <taxon>metagenomes</taxon>
        <taxon>ecological metagenomes</taxon>
    </lineage>
</organism>
<keyword evidence="1" id="KW-1133">Transmembrane helix</keyword>
<evidence type="ECO:0000256" key="1">
    <source>
        <dbReference type="SAM" id="Phobius"/>
    </source>
</evidence>